<dbReference type="CDD" id="cd07067">
    <property type="entry name" value="HP_PGM_like"/>
    <property type="match status" value="1"/>
</dbReference>
<dbReference type="InterPro" id="IPR020476">
    <property type="entry name" value="Nudix_hydrolase"/>
</dbReference>
<comment type="caution">
    <text evidence="4">The sequence shown here is derived from an EMBL/GenBank/DDBJ whole genome shotgun (WGS) entry which is preliminary data.</text>
</comment>
<dbReference type="EMBL" id="NMVO01000015">
    <property type="protein sequence ID" value="OYO11798.1"/>
    <property type="molecule type" value="Genomic_DNA"/>
</dbReference>
<dbReference type="InterPro" id="IPR015797">
    <property type="entry name" value="NUDIX_hydrolase-like_dom_sf"/>
</dbReference>
<dbReference type="RefSeq" id="WP_094357358.1">
    <property type="nucleotide sequence ID" value="NZ_NMVK01000011.1"/>
</dbReference>
<dbReference type="GO" id="GO:0004081">
    <property type="term" value="F:bis(5'-nucleosyl)-tetraphosphatase (asymmetrical) activity"/>
    <property type="evidence" value="ECO:0007669"/>
    <property type="project" value="TreeGrafter"/>
</dbReference>
<evidence type="ECO:0000256" key="2">
    <source>
        <dbReference type="ARBA" id="ARBA00022801"/>
    </source>
</evidence>
<accession>A0A4R6LKW6</accession>
<dbReference type="PROSITE" id="PS51462">
    <property type="entry name" value="NUDIX"/>
    <property type="match status" value="1"/>
</dbReference>
<name>A0A255G7A1_9ACTN</name>
<accession>A0A255G7A1</accession>
<dbReference type="PANTHER" id="PTHR21340">
    <property type="entry name" value="DIADENOSINE 5,5-P1,P4-TETRAPHOSPHATE PYROPHOSPHOHYDROLASE MUTT"/>
    <property type="match status" value="1"/>
</dbReference>
<dbReference type="SUPFAM" id="SSF53254">
    <property type="entry name" value="Phosphoglycerate mutase-like"/>
    <property type="match status" value="1"/>
</dbReference>
<dbReference type="SUPFAM" id="SSF55811">
    <property type="entry name" value="Nudix"/>
    <property type="match status" value="1"/>
</dbReference>
<dbReference type="Gene3D" id="3.40.50.1240">
    <property type="entry name" value="Phosphoglycerate mutase-like"/>
    <property type="match status" value="1"/>
</dbReference>
<comment type="similarity">
    <text evidence="1 3">Belongs to the Nudix hydrolase family.</text>
</comment>
<dbReference type="InterPro" id="IPR029033">
    <property type="entry name" value="His_PPase_superfam"/>
</dbReference>
<evidence type="ECO:0000313" key="5">
    <source>
        <dbReference type="Proteomes" id="UP000215896"/>
    </source>
</evidence>
<keyword evidence="2 3" id="KW-0378">Hydrolase</keyword>
<gene>
    <name evidence="4" type="ORF">CGZ94_15480</name>
</gene>
<protein>
    <submittedName>
        <fullName evidence="4">DNA mismatch repair protein MutT</fullName>
    </submittedName>
</protein>
<dbReference type="InterPro" id="IPR020084">
    <property type="entry name" value="NUDIX_hydrolase_CS"/>
</dbReference>
<dbReference type="InterPro" id="IPR051325">
    <property type="entry name" value="Nudix_hydrolase_domain"/>
</dbReference>
<organism evidence="4 5">
    <name type="scientific">Enemella evansiae</name>
    <dbReference type="NCBI Taxonomy" id="2016499"/>
    <lineage>
        <taxon>Bacteria</taxon>
        <taxon>Bacillati</taxon>
        <taxon>Actinomycetota</taxon>
        <taxon>Actinomycetes</taxon>
        <taxon>Propionibacteriales</taxon>
        <taxon>Propionibacteriaceae</taxon>
        <taxon>Enemella</taxon>
    </lineage>
</organism>
<dbReference type="GO" id="GO:0006754">
    <property type="term" value="P:ATP biosynthetic process"/>
    <property type="evidence" value="ECO:0007669"/>
    <property type="project" value="TreeGrafter"/>
</dbReference>
<dbReference type="PROSITE" id="PS00893">
    <property type="entry name" value="NUDIX_BOX"/>
    <property type="match status" value="1"/>
</dbReference>
<proteinExistence type="inferred from homology"/>
<dbReference type="Pfam" id="PF00293">
    <property type="entry name" value="NUDIX"/>
    <property type="match status" value="1"/>
</dbReference>
<dbReference type="InterPro" id="IPR000086">
    <property type="entry name" value="NUDIX_hydrolase_dom"/>
</dbReference>
<dbReference type="SMART" id="SM00855">
    <property type="entry name" value="PGAM"/>
    <property type="match status" value="1"/>
</dbReference>
<dbReference type="InterPro" id="IPR013078">
    <property type="entry name" value="His_Pase_superF_clade-1"/>
</dbReference>
<evidence type="ECO:0000313" key="4">
    <source>
        <dbReference type="EMBL" id="OYO11798.1"/>
    </source>
</evidence>
<reference evidence="4 5" key="1">
    <citation type="submission" date="2017-07" db="EMBL/GenBank/DDBJ databases">
        <title>Draft whole genome sequences of clinical Proprionibacteriaceae strains.</title>
        <authorList>
            <person name="Bernier A.-M."/>
            <person name="Bernard K."/>
            <person name="Domingo M.-C."/>
        </authorList>
    </citation>
    <scope>NUCLEOTIDE SEQUENCE [LARGE SCALE GENOMIC DNA]</scope>
    <source>
        <strain evidence="4 5">NML 030167</strain>
    </source>
</reference>
<dbReference type="PRINTS" id="PR00502">
    <property type="entry name" value="NUDIXFAMILY"/>
</dbReference>
<sequence length="301" mass="32868">MPMLRRSDISAAGAVVLKPDATGGPDAVRVLVVHRPAYDDWSLPKGKVEPGEVPAVAAVREVLEETGVRIRLTAPLDAHTYRVGRRTKQVRWWRAAVVAEEPHVPDDEVDTVLWLTPAEALELFSYDADATLLQQALDQPETANLVVVRHGKAMDRGKWSGNDPARPLTRRGRTQARELVPILEAFGVGRVVSSSANRCVSTVLPFVTDHQLTIDRQTILSEERGVEDPAAVGDLIGVLRDEVIDGGRAVVVCSHRPVLPAILTALDLPDHPFHTAECAIVSLTADDQVHAVQWITTPHKK</sequence>
<evidence type="ECO:0000256" key="3">
    <source>
        <dbReference type="RuleBase" id="RU003476"/>
    </source>
</evidence>
<dbReference type="Gene3D" id="3.90.79.10">
    <property type="entry name" value="Nucleoside Triphosphate Pyrophosphohydrolase"/>
    <property type="match status" value="1"/>
</dbReference>
<dbReference type="Proteomes" id="UP000215896">
    <property type="component" value="Unassembled WGS sequence"/>
</dbReference>
<keyword evidence="5" id="KW-1185">Reference proteome</keyword>
<dbReference type="CDD" id="cd03673">
    <property type="entry name" value="NUDIX_Ap6A_hydrolase"/>
    <property type="match status" value="1"/>
</dbReference>
<dbReference type="Pfam" id="PF00300">
    <property type="entry name" value="His_Phos_1"/>
    <property type="match status" value="1"/>
</dbReference>
<dbReference type="PANTHER" id="PTHR21340:SF0">
    <property type="entry name" value="BIS(5'-NUCLEOSYL)-TETRAPHOSPHATASE [ASYMMETRICAL]"/>
    <property type="match status" value="1"/>
</dbReference>
<dbReference type="OrthoDB" id="4287477at2"/>
<dbReference type="AlphaFoldDB" id="A0A255G7A1"/>
<evidence type="ECO:0000256" key="1">
    <source>
        <dbReference type="ARBA" id="ARBA00005582"/>
    </source>
</evidence>
<dbReference type="GO" id="GO:0006167">
    <property type="term" value="P:AMP biosynthetic process"/>
    <property type="evidence" value="ECO:0007669"/>
    <property type="project" value="TreeGrafter"/>
</dbReference>